<dbReference type="Proteomes" id="UP000029452">
    <property type="component" value="Unassembled WGS sequence"/>
</dbReference>
<dbReference type="PROSITE" id="PS51257">
    <property type="entry name" value="PROKAR_LIPOPROTEIN"/>
    <property type="match status" value="1"/>
</dbReference>
<evidence type="ECO:0000313" key="2">
    <source>
        <dbReference type="Proteomes" id="UP000029452"/>
    </source>
</evidence>
<sequence length="105" mass="11040">MKKIVPTLFLVMASIGFLGGCVSLNSSSISDVSNASSGQPVKVTVSGDLGILHLVAPKDLTQKANQELLSKCSSGKLTDVQTQLSTRDFLGIVQIYKVRASAVCQ</sequence>
<evidence type="ECO:0008006" key="3">
    <source>
        <dbReference type="Google" id="ProtNLM"/>
    </source>
</evidence>
<name>A0A094X9G5_9BACT</name>
<dbReference type="AlphaFoldDB" id="A0A094X9G5"/>
<dbReference type="EMBL" id="JPGK01000001">
    <property type="protein sequence ID" value="KGA95184.1"/>
    <property type="molecule type" value="Genomic_DNA"/>
</dbReference>
<dbReference type="OrthoDB" id="9814029at2"/>
<organism evidence="1 2">
    <name type="scientific">Leptospirillum ferriphilum</name>
    <dbReference type="NCBI Taxonomy" id="178606"/>
    <lineage>
        <taxon>Bacteria</taxon>
        <taxon>Pseudomonadati</taxon>
        <taxon>Nitrospirota</taxon>
        <taxon>Nitrospiria</taxon>
        <taxon>Nitrospirales</taxon>
        <taxon>Nitrospiraceae</taxon>
        <taxon>Leptospirillum</taxon>
    </lineage>
</organism>
<dbReference type="RefSeq" id="WP_020859336.1">
    <property type="nucleotide sequence ID" value="NZ_JBPKCJ010000001.1"/>
</dbReference>
<reference evidence="1 2" key="1">
    <citation type="submission" date="2014-06" db="EMBL/GenBank/DDBJ databases">
        <title>Draft genome sequence of iron oxidizing acidophile Leptospirillum ferriphilum DSM14647.</title>
        <authorList>
            <person name="Cardenas J.P."/>
            <person name="Lazcano M."/>
            <person name="Ossandon F.J."/>
            <person name="Corbett M."/>
            <person name="Holmes D.S."/>
            <person name="Watkin E."/>
        </authorList>
    </citation>
    <scope>NUCLEOTIDE SEQUENCE [LARGE SCALE GENOMIC DNA]</scope>
    <source>
        <strain evidence="1 2">DSM 14647</strain>
    </source>
</reference>
<evidence type="ECO:0000313" key="1">
    <source>
        <dbReference type="EMBL" id="KGA95184.1"/>
    </source>
</evidence>
<proteinExistence type="predicted"/>
<protein>
    <recommendedName>
        <fullName evidence="3">Lipoprotein</fullName>
    </recommendedName>
</protein>
<gene>
    <name evidence="1" type="ORF">LptCag_2618</name>
</gene>
<accession>A0A094X9G5</accession>
<comment type="caution">
    <text evidence="1">The sequence shown here is derived from an EMBL/GenBank/DDBJ whole genome shotgun (WGS) entry which is preliminary data.</text>
</comment>
<dbReference type="PATRIC" id="fig|178606.4.peg.399"/>